<dbReference type="SUPFAM" id="SSF49384">
    <property type="entry name" value="Carbohydrate-binding domain"/>
    <property type="match status" value="1"/>
</dbReference>
<dbReference type="Pfam" id="PF00041">
    <property type="entry name" value="fn3"/>
    <property type="match status" value="1"/>
</dbReference>
<proteinExistence type="predicted"/>
<dbReference type="SMART" id="SM00060">
    <property type="entry name" value="FN3"/>
    <property type="match status" value="1"/>
</dbReference>
<dbReference type="Gene3D" id="2.60.40.10">
    <property type="entry name" value="Immunoglobulins"/>
    <property type="match status" value="1"/>
</dbReference>
<reference evidence="2 3" key="1">
    <citation type="journal article" date="2006" name="Genome Res.">
        <title>Skewed genomic variability in strains of the toxigenic bacterial pathogen, Clostridium perfringens.</title>
        <authorList>
            <person name="Myers G.S."/>
            <person name="Rasko D.A."/>
            <person name="Cheung J.K."/>
            <person name="Ravel J."/>
            <person name="Seshadri R."/>
            <person name="Deboy R.T."/>
            <person name="Ren Q."/>
            <person name="Varga J."/>
            <person name="Awad M.M."/>
            <person name="Brinkac L.M."/>
            <person name="Daugherty S.C."/>
            <person name="Haft D.H."/>
            <person name="Dodson R.J."/>
            <person name="Madupu R."/>
            <person name="Nelson W.C."/>
            <person name="Rosovitz M.J."/>
            <person name="Sullivan S.A."/>
            <person name="Khouri H."/>
            <person name="Dimitrov G.I."/>
            <person name="Watkins K.L."/>
            <person name="Mulligan S."/>
            <person name="Benton J."/>
            <person name="Radune D."/>
            <person name="Fisher D.J."/>
            <person name="Atkins H.S."/>
            <person name="Hiscox T."/>
            <person name="Jost B.H."/>
            <person name="Billington S.J."/>
            <person name="Songer J.G."/>
            <person name="McClane B.A."/>
            <person name="Titball R.W."/>
            <person name="Rood J.I."/>
            <person name="Melville S.B."/>
            <person name="Paulsen I.T."/>
        </authorList>
    </citation>
    <scope>NUCLEOTIDE SEQUENCE [LARGE SCALE GENOMIC DNA]</scope>
    <source>
        <strain evidence="3">SM101 / Type A</strain>
    </source>
</reference>
<dbReference type="GO" id="GO:0030246">
    <property type="term" value="F:carbohydrate binding"/>
    <property type="evidence" value="ECO:0007669"/>
    <property type="project" value="InterPro"/>
</dbReference>
<sequence>MGIDELVNVEAFAYDFTLNYDENAFEYVEAISDDGVFVNAKKIEDGKVRVLVSSLTGEPLPAKEVLAKVVLRAEAKTEGGNLSITNSSVGDGEGLVHEIAGTEKTVNIIEGTSPEIVVNPIRDFKASEINKKNVTVTWTEPETTEGLEGYILYKDGKKVAEIGKDETSYTFKKLNRHTIYNFKIAAKYSNGEVSSKESLTLRTAR</sequence>
<dbReference type="InterPro" id="IPR013783">
    <property type="entry name" value="Ig-like_fold"/>
</dbReference>
<dbReference type="CDD" id="cd00063">
    <property type="entry name" value="FN3"/>
    <property type="match status" value="1"/>
</dbReference>
<dbReference type="BioCyc" id="CPER289380:GI76-1264-MONOMER"/>
<evidence type="ECO:0000313" key="2">
    <source>
        <dbReference type="EMBL" id="ABG85389.1"/>
    </source>
</evidence>
<gene>
    <name evidence="2" type="ordered locus">CPR_1248</name>
</gene>
<dbReference type="InterPro" id="IPR003961">
    <property type="entry name" value="FN3_dom"/>
</dbReference>
<dbReference type="Gene3D" id="2.60.40.680">
    <property type="match status" value="1"/>
</dbReference>
<name>Q0STI7_CLOPS</name>
<dbReference type="AlphaFoldDB" id="Q0STI7"/>
<protein>
    <submittedName>
        <fullName evidence="2">Fibronectin type III domain protein</fullName>
    </submittedName>
</protein>
<organism evidence="2 3">
    <name type="scientific">Clostridium perfringens (strain SM101 / Type A)</name>
    <dbReference type="NCBI Taxonomy" id="289380"/>
    <lineage>
        <taxon>Bacteria</taxon>
        <taxon>Bacillati</taxon>
        <taxon>Bacillota</taxon>
        <taxon>Clostridia</taxon>
        <taxon>Eubacteriales</taxon>
        <taxon>Clostridiaceae</taxon>
        <taxon>Clostridium</taxon>
    </lineage>
</organism>
<dbReference type="Pfam" id="PF00963">
    <property type="entry name" value="Cohesin"/>
    <property type="match status" value="1"/>
</dbReference>
<dbReference type="Proteomes" id="UP000001824">
    <property type="component" value="Chromosome"/>
</dbReference>
<dbReference type="EMBL" id="CP000312">
    <property type="protein sequence ID" value="ABG85389.1"/>
    <property type="molecule type" value="Genomic_DNA"/>
</dbReference>
<accession>Q0STI7</accession>
<dbReference type="GO" id="GO:0000272">
    <property type="term" value="P:polysaccharide catabolic process"/>
    <property type="evidence" value="ECO:0007669"/>
    <property type="project" value="InterPro"/>
</dbReference>
<dbReference type="InterPro" id="IPR036116">
    <property type="entry name" value="FN3_sf"/>
</dbReference>
<dbReference type="SUPFAM" id="SSF49265">
    <property type="entry name" value="Fibronectin type III"/>
    <property type="match status" value="1"/>
</dbReference>
<evidence type="ECO:0000313" key="3">
    <source>
        <dbReference type="Proteomes" id="UP000001824"/>
    </source>
</evidence>
<dbReference type="PROSITE" id="PS50853">
    <property type="entry name" value="FN3"/>
    <property type="match status" value="1"/>
</dbReference>
<dbReference type="InterPro" id="IPR008965">
    <property type="entry name" value="CBM2/CBM3_carb-bd_dom_sf"/>
</dbReference>
<feature type="domain" description="Fibronectin type-III" evidence="1">
    <location>
        <begin position="120"/>
        <end position="205"/>
    </location>
</feature>
<evidence type="ECO:0000259" key="1">
    <source>
        <dbReference type="PROSITE" id="PS50853"/>
    </source>
</evidence>
<dbReference type="InterPro" id="IPR002102">
    <property type="entry name" value="Cohesin_dom"/>
</dbReference>
<dbReference type="KEGG" id="cpr:CPR_1248"/>